<protein>
    <recommendedName>
        <fullName evidence="16">JmjC domain-containing protein</fullName>
    </recommendedName>
</protein>
<dbReference type="GO" id="GO:0005634">
    <property type="term" value="C:nucleus"/>
    <property type="evidence" value="ECO:0007669"/>
    <property type="project" value="UniProtKB-SubCell"/>
</dbReference>
<gene>
    <name evidence="17" type="ORF">P43SY_002626</name>
</gene>
<dbReference type="GO" id="GO:0000785">
    <property type="term" value="C:chromatin"/>
    <property type="evidence" value="ECO:0007669"/>
    <property type="project" value="TreeGrafter"/>
</dbReference>
<dbReference type="GO" id="GO:0010468">
    <property type="term" value="P:regulation of gene expression"/>
    <property type="evidence" value="ECO:0007669"/>
    <property type="project" value="TreeGrafter"/>
</dbReference>
<dbReference type="Pfam" id="PF00025">
    <property type="entry name" value="Arf"/>
    <property type="match status" value="1"/>
</dbReference>
<keyword evidence="12" id="KW-0449">Lipoprotein</keyword>
<feature type="region of interest" description="Disordered" evidence="15">
    <location>
        <begin position="125"/>
        <end position="146"/>
    </location>
</feature>
<evidence type="ECO:0000313" key="17">
    <source>
        <dbReference type="EMBL" id="KAJ0410294.1"/>
    </source>
</evidence>
<dbReference type="NCBIfam" id="TIGR00231">
    <property type="entry name" value="small_GTP"/>
    <property type="match status" value="1"/>
</dbReference>
<keyword evidence="5" id="KW-0519">Myristate</keyword>
<dbReference type="GO" id="GO:0005525">
    <property type="term" value="F:GTP binding"/>
    <property type="evidence" value="ECO:0007669"/>
    <property type="project" value="UniProtKB-KW"/>
</dbReference>
<feature type="domain" description="JmjC" evidence="16">
    <location>
        <begin position="1292"/>
        <end position="1510"/>
    </location>
</feature>
<comment type="caution">
    <text evidence="17">The sequence shown here is derived from an EMBL/GenBank/DDBJ whole genome shotgun (WGS) entry which is preliminary data.</text>
</comment>
<dbReference type="GO" id="GO:0016192">
    <property type="term" value="P:vesicle-mediated transport"/>
    <property type="evidence" value="ECO:0007669"/>
    <property type="project" value="UniProtKB-KW"/>
</dbReference>
<dbReference type="GO" id="GO:0034647">
    <property type="term" value="F:histone H3K4me/H3K4me2/H3K4me3 demethylase activity"/>
    <property type="evidence" value="ECO:0007669"/>
    <property type="project" value="TreeGrafter"/>
</dbReference>
<evidence type="ECO:0000256" key="1">
    <source>
        <dbReference type="ARBA" id="ARBA00004123"/>
    </source>
</evidence>
<evidence type="ECO:0000256" key="11">
    <source>
        <dbReference type="ARBA" id="ARBA00023242"/>
    </source>
</evidence>
<dbReference type="SMART" id="SM00558">
    <property type="entry name" value="JmjC"/>
    <property type="match status" value="1"/>
</dbReference>
<evidence type="ECO:0000313" key="18">
    <source>
        <dbReference type="Proteomes" id="UP001209570"/>
    </source>
</evidence>
<feature type="binding site" evidence="14">
    <location>
        <position position="48"/>
    </location>
    <ligand>
        <name>Mg(2+)</name>
        <dbReference type="ChEBI" id="CHEBI:18420"/>
    </ligand>
</feature>
<evidence type="ECO:0000256" key="15">
    <source>
        <dbReference type="SAM" id="MobiDB-lite"/>
    </source>
</evidence>
<keyword evidence="9" id="KW-0333">Golgi apparatus</keyword>
<evidence type="ECO:0000256" key="9">
    <source>
        <dbReference type="ARBA" id="ARBA00023034"/>
    </source>
</evidence>
<organism evidence="17 18">
    <name type="scientific">Pythium insidiosum</name>
    <name type="common">Pythiosis disease agent</name>
    <dbReference type="NCBI Taxonomy" id="114742"/>
    <lineage>
        <taxon>Eukaryota</taxon>
        <taxon>Sar</taxon>
        <taxon>Stramenopiles</taxon>
        <taxon>Oomycota</taxon>
        <taxon>Peronosporomycetes</taxon>
        <taxon>Pythiales</taxon>
        <taxon>Pythiaceae</taxon>
        <taxon>Pythium</taxon>
    </lineage>
</organism>
<evidence type="ECO:0000256" key="3">
    <source>
        <dbReference type="ARBA" id="ARBA00010290"/>
    </source>
</evidence>
<evidence type="ECO:0000256" key="7">
    <source>
        <dbReference type="ARBA" id="ARBA00022892"/>
    </source>
</evidence>
<keyword evidence="18" id="KW-1185">Reference proteome</keyword>
<evidence type="ECO:0000256" key="5">
    <source>
        <dbReference type="ARBA" id="ARBA00022707"/>
    </source>
</evidence>
<dbReference type="PANTHER" id="PTHR10694:SF113">
    <property type="entry name" value="PROTEIN JUMONJI"/>
    <property type="match status" value="1"/>
</dbReference>
<dbReference type="PRINTS" id="PR00328">
    <property type="entry name" value="SAR1GTPBP"/>
</dbReference>
<reference evidence="17" key="1">
    <citation type="submission" date="2021-12" db="EMBL/GenBank/DDBJ databases">
        <title>Prjna785345.</title>
        <authorList>
            <person name="Rujirawat T."/>
            <person name="Krajaejun T."/>
        </authorList>
    </citation>
    <scope>NUCLEOTIDE SEQUENCE</scope>
    <source>
        <strain evidence="17">Pi057C3</strain>
    </source>
</reference>
<proteinExistence type="inferred from homology"/>
<evidence type="ECO:0000256" key="6">
    <source>
        <dbReference type="ARBA" id="ARBA00022741"/>
    </source>
</evidence>
<feature type="binding site" evidence="13">
    <location>
        <position position="70"/>
    </location>
    <ligand>
        <name>GTP</name>
        <dbReference type="ChEBI" id="CHEBI:37565"/>
    </ligand>
</feature>
<dbReference type="Proteomes" id="UP001209570">
    <property type="component" value="Unassembled WGS sequence"/>
</dbReference>
<evidence type="ECO:0000256" key="10">
    <source>
        <dbReference type="ARBA" id="ARBA00023134"/>
    </source>
</evidence>
<dbReference type="SUPFAM" id="SSF52540">
    <property type="entry name" value="P-loop containing nucleoside triphosphate hydrolases"/>
    <property type="match status" value="1"/>
</dbReference>
<sequence>MGIVISKVFASLFGSKEVRILILGLDNAGKTTILYRLQADEVEQTVPTIGFNMETLQYKNIKFQVWDLGGQTSIRPYWRCYYPNTDAIIFVVDSADVDRLNIAKEELHAMLEGAVRVVTTVQPRQPRHFQPTGGRREKSLATRPHSQVMRTPREESCLWEASERTVWDGPVESWPAEHCRVLYCISLYARQAQDSRHKESWIRQIALLVLLYEGIDLGVLAFDYAPCLTWISYQRQTERRWLRISQEAKSVIDDLIEAHLVNGIKLSSVDYQPVTGYQVSTKGLALLDRVPQQFKRDAEKFVYPPSPHAPQLLRVRYDGTMFRLVAGDYCKESGITDVEDVSYVSSPFLPSCLRSTSSFRVEPTNNRLRATESARGHNMMLKQAKESIILSNVRALVGEWMPFGANQIAALNERLGAMERCQGGLFSSKIDEHPTQTHFEGGLFSSKIDEHPTQTHFEVPAGLTQVKILDFDSINFINFEAEINFPEDDGIIQVENFGMHLNVSGALLYGVKIDAIMNRGEQDIPLDLLARLLVDVHQDSSEIIRDLLSRYQLSVLDMLFMGKAKHRNKYNFIMSGTITPKLAAFKYLDKADRENELKQVLGEIYACYDITREDMLFLGREGCLFAGPSAEKYEALLTTFMGLNSREIFIRSFFVRTFVLDYTLNKLRKKLRNYKKKPGVLETVKESLSEAARNIILLIESLQYLLESVEDLALPPVPMDLAGSKIYKCLALMERKNSILLRCKDSIKLIERLRTQLDTLIAKFDSISRQQLMTVAHDLDLNVKHMVDCLGARQQISTSVEVIRDMLFLGREGCLFAGPSAEKYEALLTTFMGLNSREIFIRSFFVRTFVLDYTLNKLRKKLRNYKRKPGVLETVKESLSEAARNIILLIESLQYLLESVEDLELPPVPMDLAGSKIYKCLALMERKNSILLRCKDSIKLIERLRTQLDTLIAKFDSISRQQLMTVAHDLDLNVKHMVDCLGARQQISTSVEVIRWYLDWIKKPIVNTPMLFFVLNLVWFAVVWLSAQAWRTQAASRFEASIVLRALVNKRINLLALRLMLKKRDMQLIGRELEGSSSVRQVYMWTEMEFPTRNAETLVELLVDERQHLLRSIRLQVFCPIADSKPMQKKRQNARGFKAVTASSSGLTENSLLDQFTSLLRAEGVYAEPRAPLTRMGSAQSLEVPAAARIVPPPGWFSRSYDLDELSCSVSKPVSQHVAGKKGIFNVDLVERKTMSVSDFKKLTDSMATDEPMSDNGSIHPDDVERRFWKSLRPTMDAPIYGADIVGSLFGKDDALSWNLSRLDTILRRIDLPGITRPMLYFGMWRAMFAFHTEDMDLYSINYVHTGKAKFWYAVPPQAAAQLERAAQSMFPEKHHGCHEVCKCVPDSVHIDMDVFLSKLFDEKASSSAEVLDNDAWVFSCSCKQFVSSEEPSFTVEEQWFECSNCKIWGHLHCVHPDLAQLEVRTNTESDGIARASDTTIVPTGARVVAVEGKYIRVHYKSYGVAWSAS</sequence>
<keyword evidence="6 13" id="KW-0547">Nucleotide-binding</keyword>
<keyword evidence="11" id="KW-0539">Nucleus</keyword>
<dbReference type="InterPro" id="IPR003347">
    <property type="entry name" value="JmjC_dom"/>
</dbReference>
<dbReference type="SMART" id="SM00177">
    <property type="entry name" value="ARF"/>
    <property type="match status" value="1"/>
</dbReference>
<dbReference type="PANTHER" id="PTHR10694">
    <property type="entry name" value="LYSINE-SPECIFIC DEMETHYLASE"/>
    <property type="match status" value="1"/>
</dbReference>
<comment type="subcellular location">
    <subcellularLocation>
        <location evidence="2">Golgi apparatus</location>
    </subcellularLocation>
    <subcellularLocation>
        <location evidence="1">Nucleus</location>
    </subcellularLocation>
</comment>
<feature type="binding site" evidence="14">
    <location>
        <position position="31"/>
    </location>
    <ligand>
        <name>Mg(2+)</name>
        <dbReference type="ChEBI" id="CHEBI:18420"/>
    </ligand>
</feature>
<dbReference type="Pfam" id="PF02373">
    <property type="entry name" value="JmjC"/>
    <property type="match status" value="1"/>
</dbReference>
<dbReference type="FunFam" id="3.40.50.300:FF:003500">
    <property type="entry name" value="ADP-ribosylation factor 1"/>
    <property type="match status" value="1"/>
</dbReference>
<dbReference type="InterPro" id="IPR006689">
    <property type="entry name" value="Small_GTPase_ARF/SAR"/>
</dbReference>
<dbReference type="GO" id="GO:0046872">
    <property type="term" value="F:metal ion binding"/>
    <property type="evidence" value="ECO:0007669"/>
    <property type="project" value="UniProtKB-KW"/>
</dbReference>
<feature type="binding site" evidence="13">
    <location>
        <begin position="24"/>
        <end position="31"/>
    </location>
    <ligand>
        <name>GTP</name>
        <dbReference type="ChEBI" id="CHEBI:37565"/>
    </ligand>
</feature>
<dbReference type="InterPro" id="IPR005225">
    <property type="entry name" value="Small_GTP-bd"/>
</dbReference>
<dbReference type="InterPro" id="IPR027417">
    <property type="entry name" value="P-loop_NTPase"/>
</dbReference>
<comment type="similarity">
    <text evidence="3">Belongs to the small GTPase superfamily. Arf family.</text>
</comment>
<dbReference type="Gene3D" id="3.40.50.300">
    <property type="entry name" value="P-loop containing nucleotide triphosphate hydrolases"/>
    <property type="match status" value="1"/>
</dbReference>
<accession>A0AAD5LRG1</accession>
<evidence type="ECO:0000256" key="13">
    <source>
        <dbReference type="PIRSR" id="PIRSR606689-1"/>
    </source>
</evidence>
<evidence type="ECO:0000256" key="2">
    <source>
        <dbReference type="ARBA" id="ARBA00004555"/>
    </source>
</evidence>
<evidence type="ECO:0000256" key="14">
    <source>
        <dbReference type="PIRSR" id="PIRSR606689-2"/>
    </source>
</evidence>
<evidence type="ECO:0000256" key="12">
    <source>
        <dbReference type="ARBA" id="ARBA00023288"/>
    </source>
</evidence>
<keyword evidence="4" id="KW-0813">Transport</keyword>
<keyword evidence="10 13" id="KW-0342">GTP-binding</keyword>
<name>A0AAD5LRG1_PYTIN</name>
<keyword evidence="14" id="KW-0460">Magnesium</keyword>
<keyword evidence="8" id="KW-0653">Protein transport</keyword>
<dbReference type="PROSITE" id="PS51417">
    <property type="entry name" value="ARF"/>
    <property type="match status" value="1"/>
</dbReference>
<keyword evidence="7" id="KW-0931">ER-Golgi transport</keyword>
<dbReference type="SUPFAM" id="SSF51197">
    <property type="entry name" value="Clavaminate synthase-like"/>
    <property type="match status" value="1"/>
</dbReference>
<dbReference type="SMART" id="SM00178">
    <property type="entry name" value="SAR"/>
    <property type="match status" value="1"/>
</dbReference>
<keyword evidence="14" id="KW-0479">Metal-binding</keyword>
<evidence type="ECO:0000259" key="16">
    <source>
        <dbReference type="PROSITE" id="PS51184"/>
    </source>
</evidence>
<evidence type="ECO:0000256" key="8">
    <source>
        <dbReference type="ARBA" id="ARBA00022927"/>
    </source>
</evidence>
<dbReference type="GO" id="GO:0003924">
    <property type="term" value="F:GTPase activity"/>
    <property type="evidence" value="ECO:0007669"/>
    <property type="project" value="InterPro"/>
</dbReference>
<dbReference type="SUPFAM" id="SSF57903">
    <property type="entry name" value="FYVE/PHD zinc finger"/>
    <property type="match status" value="1"/>
</dbReference>
<dbReference type="PROSITE" id="PS51184">
    <property type="entry name" value="JMJC"/>
    <property type="match status" value="1"/>
</dbReference>
<evidence type="ECO:0000256" key="4">
    <source>
        <dbReference type="ARBA" id="ARBA00022448"/>
    </source>
</evidence>
<dbReference type="GO" id="GO:0015031">
    <property type="term" value="P:protein transport"/>
    <property type="evidence" value="ECO:0007669"/>
    <property type="project" value="UniProtKB-KW"/>
</dbReference>
<dbReference type="GO" id="GO:0005794">
    <property type="term" value="C:Golgi apparatus"/>
    <property type="evidence" value="ECO:0007669"/>
    <property type="project" value="UniProtKB-SubCell"/>
</dbReference>
<dbReference type="InterPro" id="IPR011011">
    <property type="entry name" value="Znf_FYVE_PHD"/>
</dbReference>
<dbReference type="Gene3D" id="2.60.120.650">
    <property type="entry name" value="Cupin"/>
    <property type="match status" value="1"/>
</dbReference>
<dbReference type="EMBL" id="JAKCXM010000001">
    <property type="protein sequence ID" value="KAJ0410294.1"/>
    <property type="molecule type" value="Genomic_DNA"/>
</dbReference>